<gene>
    <name evidence="12 14" type="primary">cysS</name>
    <name evidence="14" type="ORF">P856_64</name>
</gene>
<dbReference type="eggNOG" id="COG0215">
    <property type="taxonomic scope" value="Bacteria"/>
</dbReference>
<evidence type="ECO:0000259" key="13">
    <source>
        <dbReference type="SMART" id="SM00840"/>
    </source>
</evidence>
<feature type="binding site" evidence="12">
    <location>
        <position position="288"/>
    </location>
    <ligand>
        <name>ATP</name>
        <dbReference type="ChEBI" id="CHEBI:30616"/>
    </ligand>
</feature>
<evidence type="ECO:0000256" key="5">
    <source>
        <dbReference type="ARBA" id="ARBA00022598"/>
    </source>
</evidence>
<reference evidence="14 15" key="1">
    <citation type="journal article" date="2013" name="PLoS ONE">
        <title>Bacterial endosymbiosis in a chordate host: long-term co-evolution and conservation of secondary metabolism.</title>
        <authorList>
            <person name="Kwan J.C."/>
            <person name="Schmidt E.W."/>
        </authorList>
    </citation>
    <scope>NUCLEOTIDE SEQUENCE [LARGE SCALE GENOMIC DNA]</scope>
    <source>
        <strain evidence="15">faulkneri L5</strain>
    </source>
</reference>
<dbReference type="Proteomes" id="UP000018700">
    <property type="component" value="Chromosome"/>
</dbReference>
<dbReference type="HOGENOM" id="CLU_013528_0_1_5"/>
<feature type="binding site" evidence="12">
    <location>
        <position position="252"/>
    </location>
    <ligand>
        <name>Zn(2+)</name>
        <dbReference type="ChEBI" id="CHEBI:29105"/>
    </ligand>
</feature>
<dbReference type="KEGG" id="efk:P856_64"/>
<evidence type="ECO:0000256" key="10">
    <source>
        <dbReference type="ARBA" id="ARBA00022917"/>
    </source>
</evidence>
<dbReference type="InterPro" id="IPR015803">
    <property type="entry name" value="Cys-tRNA-ligase"/>
</dbReference>
<proteinExistence type="inferred from homology"/>
<dbReference type="InterPro" id="IPR056411">
    <property type="entry name" value="CysS_C"/>
</dbReference>
<dbReference type="PRINTS" id="PR00983">
    <property type="entry name" value="TRNASYNTHCYS"/>
</dbReference>
<keyword evidence="5 12" id="KW-0436">Ligase</keyword>
<comment type="catalytic activity">
    <reaction evidence="12">
        <text>tRNA(Cys) + L-cysteine + ATP = L-cysteinyl-tRNA(Cys) + AMP + diphosphate</text>
        <dbReference type="Rhea" id="RHEA:17773"/>
        <dbReference type="Rhea" id="RHEA-COMP:9661"/>
        <dbReference type="Rhea" id="RHEA-COMP:9679"/>
        <dbReference type="ChEBI" id="CHEBI:30616"/>
        <dbReference type="ChEBI" id="CHEBI:33019"/>
        <dbReference type="ChEBI" id="CHEBI:35235"/>
        <dbReference type="ChEBI" id="CHEBI:78442"/>
        <dbReference type="ChEBI" id="CHEBI:78517"/>
        <dbReference type="ChEBI" id="CHEBI:456215"/>
        <dbReference type="EC" id="6.1.1.16"/>
    </reaction>
</comment>
<dbReference type="STRING" id="1401328.P856_64"/>
<dbReference type="Pfam" id="PF01406">
    <property type="entry name" value="tRNA-synt_1e"/>
    <property type="match status" value="1"/>
</dbReference>
<protein>
    <recommendedName>
        <fullName evidence="12">Cysteine--tRNA ligase</fullName>
        <ecNumber evidence="12">6.1.1.16</ecNumber>
    </recommendedName>
    <alternativeName>
        <fullName evidence="12">Cysteinyl-tRNA synthetase</fullName>
        <shortName evidence="12">CysRS</shortName>
    </alternativeName>
</protein>
<dbReference type="EMBL" id="CP006745">
    <property type="protein sequence ID" value="AHC73311.1"/>
    <property type="molecule type" value="Genomic_DNA"/>
</dbReference>
<dbReference type="AlphaFoldDB" id="V9TRX2"/>
<accession>V9TRX2</accession>
<evidence type="ECO:0000313" key="15">
    <source>
        <dbReference type="Proteomes" id="UP000018700"/>
    </source>
</evidence>
<dbReference type="InterPro" id="IPR024909">
    <property type="entry name" value="Cys-tRNA/MSH_ligase"/>
</dbReference>
<evidence type="ECO:0000256" key="2">
    <source>
        <dbReference type="ARBA" id="ARBA00005594"/>
    </source>
</evidence>
<evidence type="ECO:0000256" key="8">
    <source>
        <dbReference type="ARBA" id="ARBA00022833"/>
    </source>
</evidence>
<dbReference type="Gene3D" id="3.40.50.620">
    <property type="entry name" value="HUPs"/>
    <property type="match status" value="1"/>
</dbReference>
<comment type="cofactor">
    <cofactor evidence="12">
        <name>Zn(2+)</name>
        <dbReference type="ChEBI" id="CHEBI:29105"/>
    </cofactor>
    <text evidence="12">Binds 1 zinc ion per subunit.</text>
</comment>
<feature type="domain" description="Cysteinyl-tRNA synthetase class Ia DALR" evidence="13">
    <location>
        <begin position="362"/>
        <end position="425"/>
    </location>
</feature>
<evidence type="ECO:0000256" key="1">
    <source>
        <dbReference type="ARBA" id="ARBA00004496"/>
    </source>
</evidence>
<feature type="binding site" evidence="12">
    <location>
        <position position="227"/>
    </location>
    <ligand>
        <name>Zn(2+)</name>
        <dbReference type="ChEBI" id="CHEBI:29105"/>
    </ligand>
</feature>
<dbReference type="PATRIC" id="fig|1401328.3.peg.62"/>
<dbReference type="PANTHER" id="PTHR10890:SF3">
    <property type="entry name" value="CYSTEINE--TRNA LIGASE, CYTOPLASMIC"/>
    <property type="match status" value="1"/>
</dbReference>
<dbReference type="Pfam" id="PF23493">
    <property type="entry name" value="CysS_C"/>
    <property type="match status" value="1"/>
</dbReference>
<keyword evidence="9 12" id="KW-0067">ATP-binding</keyword>
<evidence type="ECO:0000256" key="9">
    <source>
        <dbReference type="ARBA" id="ARBA00022840"/>
    </source>
</evidence>
<dbReference type="SMART" id="SM00840">
    <property type="entry name" value="DALR_2"/>
    <property type="match status" value="1"/>
</dbReference>
<keyword evidence="4 12" id="KW-0963">Cytoplasm</keyword>
<dbReference type="GO" id="GO:0005829">
    <property type="term" value="C:cytosol"/>
    <property type="evidence" value="ECO:0007669"/>
    <property type="project" value="TreeGrafter"/>
</dbReference>
<dbReference type="PANTHER" id="PTHR10890">
    <property type="entry name" value="CYSTEINYL-TRNA SYNTHETASE"/>
    <property type="match status" value="1"/>
</dbReference>
<dbReference type="SUPFAM" id="SSF52374">
    <property type="entry name" value="Nucleotidylyl transferase"/>
    <property type="match status" value="1"/>
</dbReference>
<evidence type="ECO:0000256" key="6">
    <source>
        <dbReference type="ARBA" id="ARBA00022723"/>
    </source>
</evidence>
<dbReference type="EC" id="6.1.1.16" evidence="12"/>
<dbReference type="NCBIfam" id="TIGR00435">
    <property type="entry name" value="cysS"/>
    <property type="match status" value="1"/>
</dbReference>
<keyword evidence="11 12" id="KW-0030">Aminoacyl-tRNA synthetase</keyword>
<comment type="subunit">
    <text evidence="3 12">Monomer.</text>
</comment>
<feature type="binding site" evidence="12">
    <location>
        <position position="256"/>
    </location>
    <ligand>
        <name>Zn(2+)</name>
        <dbReference type="ChEBI" id="CHEBI:29105"/>
    </ligand>
</feature>
<feature type="binding site" evidence="12">
    <location>
        <position position="45"/>
    </location>
    <ligand>
        <name>Zn(2+)</name>
        <dbReference type="ChEBI" id="CHEBI:29105"/>
    </ligand>
</feature>
<evidence type="ECO:0000256" key="7">
    <source>
        <dbReference type="ARBA" id="ARBA00022741"/>
    </source>
</evidence>
<dbReference type="InterPro" id="IPR015273">
    <property type="entry name" value="Cys-tRNA-synt_Ia_DALR"/>
</dbReference>
<evidence type="ECO:0000256" key="11">
    <source>
        <dbReference type="ARBA" id="ARBA00023146"/>
    </source>
</evidence>
<keyword evidence="7 12" id="KW-0547">Nucleotide-binding</keyword>
<dbReference type="CDD" id="cd00672">
    <property type="entry name" value="CysRS_core"/>
    <property type="match status" value="1"/>
</dbReference>
<evidence type="ECO:0000256" key="12">
    <source>
        <dbReference type="HAMAP-Rule" id="MF_00041"/>
    </source>
</evidence>
<comment type="similarity">
    <text evidence="2 12">Belongs to the class-I aminoacyl-tRNA synthetase family.</text>
</comment>
<dbReference type="InterPro" id="IPR009080">
    <property type="entry name" value="tRNAsynth_Ia_anticodon-bd"/>
</dbReference>
<organism evidence="14 15">
    <name type="scientific">Candidatus Endolissoclinum faulkneri L5</name>
    <dbReference type="NCBI Taxonomy" id="1401328"/>
    <lineage>
        <taxon>Bacteria</taxon>
        <taxon>Pseudomonadati</taxon>
        <taxon>Pseudomonadota</taxon>
        <taxon>Alphaproteobacteria</taxon>
        <taxon>Rhodospirillales</taxon>
        <taxon>Rhodospirillaceae</taxon>
        <taxon>Candidatus Endolissoclinum</taxon>
    </lineage>
</organism>
<keyword evidence="8 12" id="KW-0862">Zinc</keyword>
<dbReference type="InterPro" id="IPR032678">
    <property type="entry name" value="tRNA-synt_1_cat_dom"/>
</dbReference>
<dbReference type="SUPFAM" id="SSF47323">
    <property type="entry name" value="Anticodon-binding domain of a subclass of class I aminoacyl-tRNA synthetases"/>
    <property type="match status" value="1"/>
</dbReference>
<name>V9TRX2_9PROT</name>
<keyword evidence="6 12" id="KW-0479">Metal-binding</keyword>
<dbReference type="Gene3D" id="1.20.120.1910">
    <property type="entry name" value="Cysteine-tRNA ligase, C-terminal anti-codon recognition domain"/>
    <property type="match status" value="1"/>
</dbReference>
<dbReference type="GO" id="GO:0006423">
    <property type="term" value="P:cysteinyl-tRNA aminoacylation"/>
    <property type="evidence" value="ECO:0007669"/>
    <property type="project" value="UniProtKB-UniRule"/>
</dbReference>
<keyword evidence="15" id="KW-1185">Reference proteome</keyword>
<dbReference type="InterPro" id="IPR014729">
    <property type="entry name" value="Rossmann-like_a/b/a_fold"/>
</dbReference>
<dbReference type="GO" id="GO:0008270">
    <property type="term" value="F:zinc ion binding"/>
    <property type="evidence" value="ECO:0007669"/>
    <property type="project" value="UniProtKB-UniRule"/>
</dbReference>
<dbReference type="Pfam" id="PF09190">
    <property type="entry name" value="DALR_2"/>
    <property type="match status" value="1"/>
</dbReference>
<feature type="short sequence motif" description="'HIGH' region" evidence="12">
    <location>
        <begin position="47"/>
        <end position="57"/>
    </location>
</feature>
<comment type="subcellular location">
    <subcellularLocation>
        <location evidence="1 12">Cytoplasm</location>
    </subcellularLocation>
</comment>
<dbReference type="HAMAP" id="MF_00041">
    <property type="entry name" value="Cys_tRNA_synth"/>
    <property type="match status" value="1"/>
</dbReference>
<comment type="caution">
    <text evidence="12">Lacks conserved residue(s) required for the propagation of feature annotation.</text>
</comment>
<dbReference type="GO" id="GO:0004817">
    <property type="term" value="F:cysteine-tRNA ligase activity"/>
    <property type="evidence" value="ECO:0007669"/>
    <property type="project" value="UniProtKB-UniRule"/>
</dbReference>
<evidence type="ECO:0000256" key="3">
    <source>
        <dbReference type="ARBA" id="ARBA00011245"/>
    </source>
</evidence>
<evidence type="ECO:0000313" key="14">
    <source>
        <dbReference type="EMBL" id="AHC73311.1"/>
    </source>
</evidence>
<sequence>MPAVVETQRHTFGIQDMKLKITNTLMRKKQVFHTIDPLNVRVYVCGPTVYDYAHVGNARPAVVFDVLVRALRHIYGNAHVTYVTNITDVDDKIINRSKERCITMEALTKEIINIYKTDMAAIGVKKPDVQPRATEYIGPMIAFTQRLINLGHAYITNNHVLFNVRSTANYGQLSHRYEKDFIAESRIDVLSFKRNPSDFVLWKPSANDQQGWDSPWGYGRPGWHVECSAMAADNLGETFDIHGGGIDLIFPHHENELAQTSCAFGHGTMANYWMHNGFVTVEGKVMSKSRHNFYTIRDLLSRWPGEAIRFLLLSTHYRQPLNFSKSGLYEAKTQLNKLYGTINRARESGYTPQCSLVQDNNLVLSALCDDLNTPLALTALHQIARKINIALNNKVCDWEISDLMYKLLDWSKLLGLLQSDLKAWFKGDGKEDEEIEALIAARNAARKAHNFREADKIRDKFKARGIKLEDGAANTTWKKIK</sequence>
<keyword evidence="10 12" id="KW-0648">Protein biosynthesis</keyword>
<dbReference type="GO" id="GO:0005524">
    <property type="term" value="F:ATP binding"/>
    <property type="evidence" value="ECO:0007669"/>
    <property type="project" value="UniProtKB-UniRule"/>
</dbReference>
<evidence type="ECO:0000256" key="4">
    <source>
        <dbReference type="ARBA" id="ARBA00022490"/>
    </source>
</evidence>